<evidence type="ECO:0000256" key="3">
    <source>
        <dbReference type="ARBA" id="ARBA00011738"/>
    </source>
</evidence>
<organism evidence="8 9">
    <name type="scientific">Gloeobacter kilaueensis (strain ATCC BAA-2537 / CCAP 1431/1 / ULC 316 / JS1)</name>
    <dbReference type="NCBI Taxonomy" id="1183438"/>
    <lineage>
        <taxon>Bacteria</taxon>
        <taxon>Bacillati</taxon>
        <taxon>Cyanobacteriota</taxon>
        <taxon>Cyanophyceae</taxon>
        <taxon>Gloeobacterales</taxon>
        <taxon>Gloeobacteraceae</taxon>
        <taxon>Gloeobacter</taxon>
    </lineage>
</organism>
<protein>
    <recommendedName>
        <fullName evidence="4">coproporphyrinogen oxidase</fullName>
        <ecNumber evidence="4">1.3.3.3</ecNumber>
    </recommendedName>
</protein>
<accession>U5QQH6</accession>
<comment type="pathway">
    <text evidence="1">Porphyrin-containing compound metabolism; protoporphyrin-IX biosynthesis; protoporphyrinogen-IX from coproporphyrinogen-III (O2 route): step 1/1.</text>
</comment>
<dbReference type="GO" id="GO:0005737">
    <property type="term" value="C:cytoplasm"/>
    <property type="evidence" value="ECO:0007669"/>
    <property type="project" value="TreeGrafter"/>
</dbReference>
<dbReference type="PROSITE" id="PS01021">
    <property type="entry name" value="COPROGEN_OXIDASE"/>
    <property type="match status" value="1"/>
</dbReference>
<feature type="region of interest" description="Disordered" evidence="7">
    <location>
        <begin position="314"/>
        <end position="336"/>
    </location>
</feature>
<dbReference type="AlphaFoldDB" id="U5QQH6"/>
<dbReference type="HOGENOM" id="CLU_026169_0_1_3"/>
<dbReference type="EMBL" id="CP003587">
    <property type="protein sequence ID" value="AGY59864.1"/>
    <property type="molecule type" value="Genomic_DNA"/>
</dbReference>
<dbReference type="InterPro" id="IPR036406">
    <property type="entry name" value="Coprogen_oxidase_aer_sf"/>
</dbReference>
<comment type="subunit">
    <text evidence="3">Homodimer.</text>
</comment>
<dbReference type="eggNOG" id="COG0408">
    <property type="taxonomic scope" value="Bacteria"/>
</dbReference>
<comment type="similarity">
    <text evidence="2">Belongs to the aerobic coproporphyrinogen-III oxidase family.</text>
</comment>
<dbReference type="Gene3D" id="3.40.1500.10">
    <property type="entry name" value="Coproporphyrinogen III oxidase, aerobic"/>
    <property type="match status" value="1"/>
</dbReference>
<dbReference type="OrthoDB" id="9777553at2"/>
<reference evidence="8 9" key="1">
    <citation type="journal article" date="2013" name="PLoS ONE">
        <title>Cultivation and Complete Genome Sequencing of Gloeobacter kilaueensis sp. nov., from a Lava Cave in Kilauea Caldera, Hawai'i.</title>
        <authorList>
            <person name="Saw J.H."/>
            <person name="Schatz M."/>
            <person name="Brown M.V."/>
            <person name="Kunkel D.D."/>
            <person name="Foster J.S."/>
            <person name="Shick H."/>
            <person name="Christensen S."/>
            <person name="Hou S."/>
            <person name="Wan X."/>
            <person name="Donachie S.P."/>
        </authorList>
    </citation>
    <scope>NUCLEOTIDE SEQUENCE [LARGE SCALE GENOMIC DNA]</scope>
    <source>
        <strain evidence="9">JS</strain>
    </source>
</reference>
<keyword evidence="9" id="KW-1185">Reference proteome</keyword>
<dbReference type="STRING" id="1183438.GKIL_3618"/>
<name>U5QQH6_GLOK1</name>
<evidence type="ECO:0000313" key="9">
    <source>
        <dbReference type="Proteomes" id="UP000017396"/>
    </source>
</evidence>
<dbReference type="PANTHER" id="PTHR10755">
    <property type="entry name" value="COPROPORPHYRINOGEN III OXIDASE, MITOCHONDRIAL"/>
    <property type="match status" value="1"/>
</dbReference>
<evidence type="ECO:0000256" key="6">
    <source>
        <dbReference type="ARBA" id="ARBA00023244"/>
    </source>
</evidence>
<dbReference type="SUPFAM" id="SSF102886">
    <property type="entry name" value="Coproporphyrinogen III oxidase"/>
    <property type="match status" value="1"/>
</dbReference>
<evidence type="ECO:0000256" key="4">
    <source>
        <dbReference type="ARBA" id="ARBA00012869"/>
    </source>
</evidence>
<dbReference type="InterPro" id="IPR018375">
    <property type="entry name" value="Coprogen_oxidase_CS"/>
</dbReference>
<dbReference type="PANTHER" id="PTHR10755:SF0">
    <property type="entry name" value="OXYGEN-DEPENDENT COPROPORPHYRINOGEN-III OXIDASE, MITOCHONDRIAL"/>
    <property type="match status" value="1"/>
</dbReference>
<evidence type="ECO:0000256" key="2">
    <source>
        <dbReference type="ARBA" id="ARBA00010644"/>
    </source>
</evidence>
<evidence type="ECO:0000256" key="7">
    <source>
        <dbReference type="SAM" id="MobiDB-lite"/>
    </source>
</evidence>
<gene>
    <name evidence="8" type="primary">hemF</name>
    <name evidence="8" type="ORF">GKIL_3618</name>
</gene>
<evidence type="ECO:0000256" key="5">
    <source>
        <dbReference type="ARBA" id="ARBA00023002"/>
    </source>
</evidence>
<dbReference type="GO" id="GO:0006782">
    <property type="term" value="P:protoporphyrinogen IX biosynthetic process"/>
    <property type="evidence" value="ECO:0007669"/>
    <property type="project" value="TreeGrafter"/>
</dbReference>
<dbReference type="Proteomes" id="UP000017396">
    <property type="component" value="Chromosome"/>
</dbReference>
<dbReference type="PIRSF" id="PIRSF000166">
    <property type="entry name" value="Coproporphyri_ox"/>
    <property type="match status" value="1"/>
</dbReference>
<dbReference type="NCBIfam" id="NF003727">
    <property type="entry name" value="PRK05330.1"/>
    <property type="match status" value="1"/>
</dbReference>
<dbReference type="KEGG" id="glj:GKIL_3618"/>
<dbReference type="Pfam" id="PF01218">
    <property type="entry name" value="Coprogen_oxidas"/>
    <property type="match status" value="1"/>
</dbReference>
<dbReference type="EC" id="1.3.3.3" evidence="4"/>
<dbReference type="PRINTS" id="PR00073">
    <property type="entry name" value="COPRGNOXDASE"/>
</dbReference>
<keyword evidence="5 8" id="KW-0560">Oxidoreductase</keyword>
<dbReference type="GO" id="GO:0004109">
    <property type="term" value="F:coproporphyrinogen oxidase activity"/>
    <property type="evidence" value="ECO:0007669"/>
    <property type="project" value="UniProtKB-EC"/>
</dbReference>
<evidence type="ECO:0000256" key="1">
    <source>
        <dbReference type="ARBA" id="ARBA00005168"/>
    </source>
</evidence>
<sequence length="336" mass="38743">MVVHELRARPVVQATTQRGRVEEVLRTMFDRTCEAIERIDGRRFDEFVWSRDHSGGWLAGDEGEGVYTDRTLLEGNVFEKVGVNYAALEVVLPPGMTFRGADVVPQSQPSAPAAEGEQQRFYAVSTSFVMHPRNPMVPTAHVNYRYFEMGDGSEPGSWWFGGGGDLTPAYLFEEDAVHFHKVHKDVCDRYDPSYYPRFKKWCDEYFYLPHRGECRGVGGIFFDYLKDRSWEELFAFVRECSEAFVPAYLPIVERRKDTPYTDEQKYWHRLHRGRYVEFIVGIDRGTRFGLQTGLVRPHSVLNCMPAAANWQYDDEPAPGSQEAALRSTLRSPRNWV</sequence>
<dbReference type="InterPro" id="IPR001260">
    <property type="entry name" value="Coprogen_oxidase_aer"/>
</dbReference>
<keyword evidence="6" id="KW-0627">Porphyrin biosynthesis</keyword>
<evidence type="ECO:0000313" key="8">
    <source>
        <dbReference type="EMBL" id="AGY59864.1"/>
    </source>
</evidence>
<dbReference type="PATRIC" id="fig|1183438.3.peg.3555"/>
<proteinExistence type="inferred from homology"/>